<evidence type="ECO:0000256" key="5">
    <source>
        <dbReference type="ARBA" id="ARBA00022801"/>
    </source>
</evidence>
<name>E8V4W4_TERSS</name>
<evidence type="ECO:0000256" key="2">
    <source>
        <dbReference type="ARBA" id="ARBA00011738"/>
    </source>
</evidence>
<accession>E8V4W4</accession>
<evidence type="ECO:0000256" key="6">
    <source>
        <dbReference type="ARBA" id="ARBA00022833"/>
    </source>
</evidence>
<keyword evidence="3 8" id="KW-0819">tRNA processing</keyword>
<dbReference type="GO" id="GO:0002100">
    <property type="term" value="P:tRNA wobble adenosine to inosine editing"/>
    <property type="evidence" value="ECO:0007669"/>
    <property type="project" value="UniProtKB-UniRule"/>
</dbReference>
<dbReference type="FunFam" id="3.40.140.10:FF:000005">
    <property type="entry name" value="tRNA-specific adenosine deaminase"/>
    <property type="match status" value="1"/>
</dbReference>
<dbReference type="InterPro" id="IPR002125">
    <property type="entry name" value="CMP_dCMP_dom"/>
</dbReference>
<sequence length="171" mass="18013">MTPEQEIAFMQAAIAEAQAAQAAGEVPVGAIVVSPTGEILSRGQNRVIRDHDPSGHAEMVALRAAGVALENYRLTGCSLYVTLEPCAMCAGAILHARIARLVYAAPDPKAGACGSALEVMNHPRLNHRCEVVAGVLADECSTLLQTFFRSRRAGPSTLLEESSASETNEAK</sequence>
<keyword evidence="11" id="KW-1185">Reference proteome</keyword>
<dbReference type="HAMAP" id="MF_00972">
    <property type="entry name" value="tRNA_aden_deaminase"/>
    <property type="match status" value="1"/>
</dbReference>
<dbReference type="InterPro" id="IPR028883">
    <property type="entry name" value="tRNA_aden_deaminase"/>
</dbReference>
<dbReference type="GO" id="GO:0008270">
    <property type="term" value="F:zinc ion binding"/>
    <property type="evidence" value="ECO:0007669"/>
    <property type="project" value="UniProtKB-UniRule"/>
</dbReference>
<dbReference type="OrthoDB" id="9802676at2"/>
<dbReference type="Gene3D" id="3.40.140.10">
    <property type="entry name" value="Cytidine Deaminase, domain 2"/>
    <property type="match status" value="1"/>
</dbReference>
<feature type="active site" description="Proton donor" evidence="8">
    <location>
        <position position="58"/>
    </location>
</feature>
<dbReference type="InterPro" id="IPR016193">
    <property type="entry name" value="Cytidine_deaminase-like"/>
</dbReference>
<dbReference type="PROSITE" id="PS00903">
    <property type="entry name" value="CYT_DCMP_DEAMINASES_1"/>
    <property type="match status" value="1"/>
</dbReference>
<dbReference type="PANTHER" id="PTHR11079:SF202">
    <property type="entry name" value="TRNA-SPECIFIC ADENOSINE DEAMINASE"/>
    <property type="match status" value="1"/>
</dbReference>
<keyword evidence="6 8" id="KW-0862">Zinc</keyword>
<dbReference type="KEGG" id="tsa:AciPR4_1786"/>
<comment type="catalytic activity">
    <reaction evidence="7 8">
        <text>adenosine(34) in tRNA + H2O + H(+) = inosine(34) in tRNA + NH4(+)</text>
        <dbReference type="Rhea" id="RHEA:43168"/>
        <dbReference type="Rhea" id="RHEA-COMP:10373"/>
        <dbReference type="Rhea" id="RHEA-COMP:10374"/>
        <dbReference type="ChEBI" id="CHEBI:15377"/>
        <dbReference type="ChEBI" id="CHEBI:15378"/>
        <dbReference type="ChEBI" id="CHEBI:28938"/>
        <dbReference type="ChEBI" id="CHEBI:74411"/>
        <dbReference type="ChEBI" id="CHEBI:82852"/>
        <dbReference type="EC" id="3.5.4.33"/>
    </reaction>
</comment>
<comment type="function">
    <text evidence="8">Catalyzes the deamination of adenosine to inosine at the wobble position 34 of tRNA(Arg2).</text>
</comment>
<evidence type="ECO:0000313" key="10">
    <source>
        <dbReference type="EMBL" id="ADV82592.1"/>
    </source>
</evidence>
<dbReference type="SUPFAM" id="SSF53927">
    <property type="entry name" value="Cytidine deaminase-like"/>
    <property type="match status" value="1"/>
</dbReference>
<comment type="subunit">
    <text evidence="2 8">Homodimer.</text>
</comment>
<protein>
    <recommendedName>
        <fullName evidence="8">tRNA-specific adenosine deaminase</fullName>
        <ecNumber evidence="8">3.5.4.33</ecNumber>
    </recommendedName>
</protein>
<dbReference type="CDD" id="cd01285">
    <property type="entry name" value="nucleoside_deaminase"/>
    <property type="match status" value="1"/>
</dbReference>
<gene>
    <name evidence="8" type="primary">tadA</name>
    <name evidence="10" type="ordered locus">AciPR4_1786</name>
</gene>
<feature type="binding site" evidence="8">
    <location>
        <position position="89"/>
    </location>
    <ligand>
        <name>Zn(2+)</name>
        <dbReference type="ChEBI" id="CHEBI:29105"/>
        <note>catalytic</note>
    </ligand>
</feature>
<dbReference type="PANTHER" id="PTHR11079">
    <property type="entry name" value="CYTOSINE DEAMINASE FAMILY MEMBER"/>
    <property type="match status" value="1"/>
</dbReference>
<evidence type="ECO:0000313" key="11">
    <source>
        <dbReference type="Proteomes" id="UP000006844"/>
    </source>
</evidence>
<feature type="binding site" evidence="8">
    <location>
        <position position="86"/>
    </location>
    <ligand>
        <name>Zn(2+)</name>
        <dbReference type="ChEBI" id="CHEBI:29105"/>
        <note>catalytic</note>
    </ligand>
</feature>
<dbReference type="GO" id="GO:0052717">
    <property type="term" value="F:tRNA-specific adenosine-34 deaminase activity"/>
    <property type="evidence" value="ECO:0007669"/>
    <property type="project" value="UniProtKB-UniRule"/>
</dbReference>
<feature type="binding site" evidence="8">
    <location>
        <position position="56"/>
    </location>
    <ligand>
        <name>Zn(2+)</name>
        <dbReference type="ChEBI" id="CHEBI:29105"/>
        <note>catalytic</note>
    </ligand>
</feature>
<evidence type="ECO:0000256" key="7">
    <source>
        <dbReference type="ARBA" id="ARBA00048045"/>
    </source>
</evidence>
<comment type="similarity">
    <text evidence="1">Belongs to the cytidine and deoxycytidylate deaminase family. ADAT2 subfamily.</text>
</comment>
<dbReference type="STRING" id="401053.AciPR4_1786"/>
<dbReference type="RefSeq" id="WP_013568325.1">
    <property type="nucleotide sequence ID" value="NC_014963.1"/>
</dbReference>
<dbReference type="eggNOG" id="COG0590">
    <property type="taxonomic scope" value="Bacteria"/>
</dbReference>
<dbReference type="HOGENOM" id="CLU_025810_3_0_0"/>
<dbReference type="InterPro" id="IPR016192">
    <property type="entry name" value="APOBEC/CMP_deaminase_Zn-bd"/>
</dbReference>
<evidence type="ECO:0000259" key="9">
    <source>
        <dbReference type="PROSITE" id="PS51747"/>
    </source>
</evidence>
<dbReference type="EC" id="3.5.4.33" evidence="8"/>
<feature type="domain" description="CMP/dCMP-type deaminase" evidence="9">
    <location>
        <begin position="4"/>
        <end position="115"/>
    </location>
</feature>
<proteinExistence type="inferred from homology"/>
<evidence type="ECO:0000256" key="4">
    <source>
        <dbReference type="ARBA" id="ARBA00022723"/>
    </source>
</evidence>
<evidence type="ECO:0000256" key="8">
    <source>
        <dbReference type="HAMAP-Rule" id="MF_00972"/>
    </source>
</evidence>
<dbReference type="AlphaFoldDB" id="E8V4W4"/>
<evidence type="ECO:0000256" key="1">
    <source>
        <dbReference type="ARBA" id="ARBA00010669"/>
    </source>
</evidence>
<dbReference type="Proteomes" id="UP000006844">
    <property type="component" value="Chromosome"/>
</dbReference>
<evidence type="ECO:0000256" key="3">
    <source>
        <dbReference type="ARBA" id="ARBA00022694"/>
    </source>
</evidence>
<dbReference type="NCBIfam" id="NF008113">
    <property type="entry name" value="PRK10860.1"/>
    <property type="match status" value="1"/>
</dbReference>
<keyword evidence="5 8" id="KW-0378">Hydrolase</keyword>
<dbReference type="Pfam" id="PF00383">
    <property type="entry name" value="dCMP_cyt_deam_1"/>
    <property type="match status" value="1"/>
</dbReference>
<dbReference type="EMBL" id="CP002467">
    <property type="protein sequence ID" value="ADV82592.1"/>
    <property type="molecule type" value="Genomic_DNA"/>
</dbReference>
<organism evidence="10 11">
    <name type="scientific">Terriglobus saanensis (strain ATCC BAA-1853 / DSM 23119 / SP1PR4)</name>
    <dbReference type="NCBI Taxonomy" id="401053"/>
    <lineage>
        <taxon>Bacteria</taxon>
        <taxon>Pseudomonadati</taxon>
        <taxon>Acidobacteriota</taxon>
        <taxon>Terriglobia</taxon>
        <taxon>Terriglobales</taxon>
        <taxon>Acidobacteriaceae</taxon>
        <taxon>Terriglobus</taxon>
    </lineage>
</organism>
<reference evidence="10 11" key="1">
    <citation type="journal article" date="2012" name="Stand. Genomic Sci.">
        <title>Complete genome sequence of Terriglobus saanensis type strain SP1PR4(T), an Acidobacteria from tundra soil.</title>
        <authorList>
            <person name="Rawat S.R."/>
            <person name="Mannisto M.K."/>
            <person name="Starovoytov V."/>
            <person name="Goodwin L."/>
            <person name="Nolan M."/>
            <person name="Hauser L."/>
            <person name="Land M."/>
            <person name="Davenport K.W."/>
            <person name="Woyke T."/>
            <person name="Haggblom M.M."/>
        </authorList>
    </citation>
    <scope>NUCLEOTIDE SEQUENCE</scope>
    <source>
        <strain evidence="11">ATCC BAA-1853 / DSM 23119 / SP1PR4</strain>
    </source>
</reference>
<keyword evidence="4 8" id="KW-0479">Metal-binding</keyword>
<dbReference type="PROSITE" id="PS51747">
    <property type="entry name" value="CYT_DCMP_DEAMINASES_2"/>
    <property type="match status" value="1"/>
</dbReference>
<comment type="cofactor">
    <cofactor evidence="8">
        <name>Zn(2+)</name>
        <dbReference type="ChEBI" id="CHEBI:29105"/>
    </cofactor>
    <text evidence="8">Binds 1 zinc ion per subunit.</text>
</comment>